<organism evidence="1 2">
    <name type="scientific">Aspergillus sydowii CBS 593.65</name>
    <dbReference type="NCBI Taxonomy" id="1036612"/>
    <lineage>
        <taxon>Eukaryota</taxon>
        <taxon>Fungi</taxon>
        <taxon>Dikarya</taxon>
        <taxon>Ascomycota</taxon>
        <taxon>Pezizomycotina</taxon>
        <taxon>Eurotiomycetes</taxon>
        <taxon>Eurotiomycetidae</taxon>
        <taxon>Eurotiales</taxon>
        <taxon>Aspergillaceae</taxon>
        <taxon>Aspergillus</taxon>
        <taxon>Aspergillus subgen. Nidulantes</taxon>
    </lineage>
</organism>
<accession>A0A1L9TQA1</accession>
<dbReference type="AlphaFoldDB" id="A0A1L9TQA1"/>
<name>A0A1L9TQA1_9EURO</name>
<dbReference type="EMBL" id="KV878584">
    <property type="protein sequence ID" value="OJJ61602.1"/>
    <property type="molecule type" value="Genomic_DNA"/>
</dbReference>
<dbReference type="RefSeq" id="XP_040705408.1">
    <property type="nucleotide sequence ID" value="XM_040844729.1"/>
</dbReference>
<proteinExistence type="predicted"/>
<dbReference type="GeneID" id="63760802"/>
<gene>
    <name evidence="1" type="ORF">ASPSYDRAFT_30082</name>
</gene>
<evidence type="ECO:0000313" key="1">
    <source>
        <dbReference type="EMBL" id="OJJ61602.1"/>
    </source>
</evidence>
<dbReference type="VEuPathDB" id="FungiDB:ASPSYDRAFT_30082"/>
<keyword evidence="2" id="KW-1185">Reference proteome</keyword>
<reference evidence="2" key="1">
    <citation type="journal article" date="2017" name="Genome Biol.">
        <title>Comparative genomics reveals high biological diversity and specific adaptations in the industrially and medically important fungal genus Aspergillus.</title>
        <authorList>
            <person name="de Vries R.P."/>
            <person name="Riley R."/>
            <person name="Wiebenga A."/>
            <person name="Aguilar-Osorio G."/>
            <person name="Amillis S."/>
            <person name="Uchima C.A."/>
            <person name="Anderluh G."/>
            <person name="Asadollahi M."/>
            <person name="Askin M."/>
            <person name="Barry K."/>
            <person name="Battaglia E."/>
            <person name="Bayram O."/>
            <person name="Benocci T."/>
            <person name="Braus-Stromeyer S.A."/>
            <person name="Caldana C."/>
            <person name="Canovas D."/>
            <person name="Cerqueira G.C."/>
            <person name="Chen F."/>
            <person name="Chen W."/>
            <person name="Choi C."/>
            <person name="Clum A."/>
            <person name="Dos Santos R.A."/>
            <person name="Damasio A.R."/>
            <person name="Diallinas G."/>
            <person name="Emri T."/>
            <person name="Fekete E."/>
            <person name="Flipphi M."/>
            <person name="Freyberg S."/>
            <person name="Gallo A."/>
            <person name="Gournas C."/>
            <person name="Habgood R."/>
            <person name="Hainaut M."/>
            <person name="Harispe M.L."/>
            <person name="Henrissat B."/>
            <person name="Hilden K.S."/>
            <person name="Hope R."/>
            <person name="Hossain A."/>
            <person name="Karabika E."/>
            <person name="Karaffa L."/>
            <person name="Karanyi Z."/>
            <person name="Krasevec N."/>
            <person name="Kuo A."/>
            <person name="Kusch H."/>
            <person name="LaButti K."/>
            <person name="Lagendijk E.L."/>
            <person name="Lapidus A."/>
            <person name="Levasseur A."/>
            <person name="Lindquist E."/>
            <person name="Lipzen A."/>
            <person name="Logrieco A.F."/>
            <person name="MacCabe A."/>
            <person name="Maekelae M.R."/>
            <person name="Malavazi I."/>
            <person name="Melin P."/>
            <person name="Meyer V."/>
            <person name="Mielnichuk N."/>
            <person name="Miskei M."/>
            <person name="Molnar A.P."/>
            <person name="Mule G."/>
            <person name="Ngan C.Y."/>
            <person name="Orejas M."/>
            <person name="Orosz E."/>
            <person name="Ouedraogo J.P."/>
            <person name="Overkamp K.M."/>
            <person name="Park H.-S."/>
            <person name="Perrone G."/>
            <person name="Piumi F."/>
            <person name="Punt P.J."/>
            <person name="Ram A.F."/>
            <person name="Ramon A."/>
            <person name="Rauscher S."/>
            <person name="Record E."/>
            <person name="Riano-Pachon D.M."/>
            <person name="Robert V."/>
            <person name="Roehrig J."/>
            <person name="Ruller R."/>
            <person name="Salamov A."/>
            <person name="Salih N.S."/>
            <person name="Samson R.A."/>
            <person name="Sandor E."/>
            <person name="Sanguinetti M."/>
            <person name="Schuetze T."/>
            <person name="Sepcic K."/>
            <person name="Shelest E."/>
            <person name="Sherlock G."/>
            <person name="Sophianopoulou V."/>
            <person name="Squina F.M."/>
            <person name="Sun H."/>
            <person name="Susca A."/>
            <person name="Todd R.B."/>
            <person name="Tsang A."/>
            <person name="Unkles S.E."/>
            <person name="van de Wiele N."/>
            <person name="van Rossen-Uffink D."/>
            <person name="Oliveira J.V."/>
            <person name="Vesth T.C."/>
            <person name="Visser J."/>
            <person name="Yu J.-H."/>
            <person name="Zhou M."/>
            <person name="Andersen M.R."/>
            <person name="Archer D.B."/>
            <person name="Baker S.E."/>
            <person name="Benoit I."/>
            <person name="Brakhage A.A."/>
            <person name="Braus G.H."/>
            <person name="Fischer R."/>
            <person name="Frisvad J.C."/>
            <person name="Goldman G.H."/>
            <person name="Houbraken J."/>
            <person name="Oakley B."/>
            <person name="Pocsi I."/>
            <person name="Scazzocchio C."/>
            <person name="Seiboth B."/>
            <person name="vanKuyk P.A."/>
            <person name="Wortman J."/>
            <person name="Dyer P.S."/>
            <person name="Grigoriev I.V."/>
        </authorList>
    </citation>
    <scope>NUCLEOTIDE SEQUENCE [LARGE SCALE GENOMIC DNA]</scope>
    <source>
        <strain evidence="2">CBS 593.65</strain>
    </source>
</reference>
<sequence>MTKTRHPPGLSLAVLGNEPKRCWRPMAVTLRHVLITLPILWFEVAQGGPTVLSIVFPSFVASWIAPDGSKRRLGFPFDKCSTFPMHDPGFQIQERKRLTLLANEKIDDNRNPGCLSHGVTSLAVDKLLVTSPVS</sequence>
<evidence type="ECO:0000313" key="2">
    <source>
        <dbReference type="Proteomes" id="UP000184356"/>
    </source>
</evidence>
<dbReference type="Proteomes" id="UP000184356">
    <property type="component" value="Unassembled WGS sequence"/>
</dbReference>
<protein>
    <submittedName>
        <fullName evidence="1">Uncharacterized protein</fullName>
    </submittedName>
</protein>